<sequence length="771" mass="84072">MAVEAALFREADWTARPISPAFNVGVRCSAPAPLFRRAFSIDRPVASARLYVTALGLQQCWLNGAPVSADLLEPGWTAYGERHLYATYDVGDLLRSGENVIAGAVGDGWWRGKLTWTNRRAVYGDTTALLAQLEVDFVDGTRVIIATDEQWRATTGMIRSADIYDGCEIDRSLEPEGWREPGFDEREWAPVEMLELPSGLEQRRMPAARIVERLVPRWSRGADIRVDCGQNLTGFLELTGEALTRSRITVRHAEVLEADGSLHLAALRGAKATDVYTVEPGRFRLAPAFTYHGFRHARIEVVGEAVIDGIEACVVSSDLREIGAFSCSDSRIEQLASNIRWSQRGNFVTLPTDCPQRDERMGWTGDIQVFAPTACANYDVRGFLASWLRDLAIEQAGDGQVPSTVPNVIEGHPYEFGGVGWADAAVLVPWALYEAYGDRQVLETQFSSMCAWVDWAASRRNPQGVWRGDFHLGDWLDPGAPPDRPEEATTDRDFIASAYLSFSAGRLARICQVLGREVEAAGYVYLSQEVADASWRVWGQIAQGTQAGCAIAIAFAIAPPAQRRGVGERLADLVAMADGRIGTGFLGTPLVLPALSAAGQHEAAMRLLLNENSPGWLNQVLNGATTMWERWDAITSDGSIHAGDMAAEDAETMMSFNHYAYGSVGAWLYRHLAGLAPADLELPGARPGYRQIRFQPQPGGGIDAARAAIDTPFGTAGIDWRIVDDCLSIRLRVPPGANATFTVPSGWVFPEAGRDAPFGSGEFELLLARGA</sequence>
<protein>
    <recommendedName>
        <fullName evidence="2">alpha-L-rhamnosidase</fullName>
        <ecNumber evidence="2">3.2.1.40</ecNumber>
    </recommendedName>
</protein>
<dbReference type="InterPro" id="IPR008928">
    <property type="entry name" value="6-hairpin_glycosidase_sf"/>
</dbReference>
<evidence type="ECO:0000313" key="9">
    <source>
        <dbReference type="Proteomes" id="UP001361239"/>
    </source>
</evidence>
<evidence type="ECO:0000256" key="3">
    <source>
        <dbReference type="ARBA" id="ARBA00022801"/>
    </source>
</evidence>
<feature type="domain" description="Alpha-L-rhamnosidase C-terminal" evidence="7">
    <location>
        <begin position="686"/>
        <end position="745"/>
    </location>
</feature>
<gene>
    <name evidence="8" type="ORF">WG901_21080</name>
</gene>
<keyword evidence="9" id="KW-1185">Reference proteome</keyword>
<dbReference type="EC" id="3.2.1.40" evidence="2"/>
<feature type="domain" description="Alpha-L-rhamnosidase six-hairpin glycosidase" evidence="6">
    <location>
        <begin position="321"/>
        <end position="672"/>
    </location>
</feature>
<evidence type="ECO:0000256" key="2">
    <source>
        <dbReference type="ARBA" id="ARBA00012652"/>
    </source>
</evidence>
<dbReference type="SUPFAM" id="SSF48208">
    <property type="entry name" value="Six-hairpin glycosidases"/>
    <property type="match status" value="1"/>
</dbReference>
<reference evidence="8 9" key="1">
    <citation type="submission" date="2024-03" db="EMBL/GenBank/DDBJ databases">
        <authorList>
            <person name="Jo J.-H."/>
        </authorList>
    </citation>
    <scope>NUCLEOTIDE SEQUENCE [LARGE SCALE GENOMIC DNA]</scope>
    <source>
        <strain evidence="8 9">PS1R-30</strain>
    </source>
</reference>
<evidence type="ECO:0000259" key="4">
    <source>
        <dbReference type="Pfam" id="PF05592"/>
    </source>
</evidence>
<dbReference type="EMBL" id="JBBHJZ010000005">
    <property type="protein sequence ID" value="MEJ5979160.1"/>
    <property type="molecule type" value="Genomic_DNA"/>
</dbReference>
<dbReference type="PANTHER" id="PTHR33307:SF6">
    <property type="entry name" value="ALPHA-RHAMNOSIDASE (EUROFUNG)-RELATED"/>
    <property type="match status" value="1"/>
</dbReference>
<evidence type="ECO:0000259" key="7">
    <source>
        <dbReference type="Pfam" id="PF17390"/>
    </source>
</evidence>
<dbReference type="Pfam" id="PF17389">
    <property type="entry name" value="Bac_rhamnosid6H"/>
    <property type="match status" value="1"/>
</dbReference>
<evidence type="ECO:0000259" key="5">
    <source>
        <dbReference type="Pfam" id="PF08531"/>
    </source>
</evidence>
<evidence type="ECO:0000313" key="8">
    <source>
        <dbReference type="EMBL" id="MEJ5979160.1"/>
    </source>
</evidence>
<name>A0ABU8S1I6_9SPHN</name>
<dbReference type="InterPro" id="IPR035398">
    <property type="entry name" value="Bac_rhamnosid_C"/>
</dbReference>
<proteinExistence type="predicted"/>
<dbReference type="GO" id="GO:0016787">
    <property type="term" value="F:hydrolase activity"/>
    <property type="evidence" value="ECO:0007669"/>
    <property type="project" value="UniProtKB-KW"/>
</dbReference>
<comment type="caution">
    <text evidence="8">The sequence shown here is derived from an EMBL/GenBank/DDBJ whole genome shotgun (WGS) entry which is preliminary data.</text>
</comment>
<dbReference type="Gene3D" id="1.50.10.10">
    <property type="match status" value="1"/>
</dbReference>
<accession>A0ABU8S1I6</accession>
<dbReference type="InterPro" id="IPR012341">
    <property type="entry name" value="6hp_glycosidase-like_sf"/>
</dbReference>
<dbReference type="Pfam" id="PF17390">
    <property type="entry name" value="Bac_rhamnosid_C"/>
    <property type="match status" value="1"/>
</dbReference>
<organism evidence="8 9">
    <name type="scientific">Novosphingobium anseongense</name>
    <dbReference type="NCBI Taxonomy" id="3133436"/>
    <lineage>
        <taxon>Bacteria</taxon>
        <taxon>Pseudomonadati</taxon>
        <taxon>Pseudomonadota</taxon>
        <taxon>Alphaproteobacteria</taxon>
        <taxon>Sphingomonadales</taxon>
        <taxon>Sphingomonadaceae</taxon>
        <taxon>Novosphingobium</taxon>
    </lineage>
</organism>
<comment type="catalytic activity">
    <reaction evidence="1">
        <text>Hydrolysis of terminal non-reducing alpha-L-rhamnose residues in alpha-L-rhamnosides.</text>
        <dbReference type="EC" id="3.2.1.40"/>
    </reaction>
</comment>
<dbReference type="RefSeq" id="WP_339589093.1">
    <property type="nucleotide sequence ID" value="NZ_JBBHJZ010000005.1"/>
</dbReference>
<dbReference type="InterPro" id="IPR008902">
    <property type="entry name" value="Rhamnosid_concanavalin"/>
</dbReference>
<dbReference type="PIRSF" id="PIRSF010631">
    <property type="entry name" value="A-rhamnsds"/>
    <property type="match status" value="1"/>
</dbReference>
<dbReference type="InterPro" id="IPR016007">
    <property type="entry name" value="Alpha_rhamnosid"/>
</dbReference>
<dbReference type="Gene3D" id="2.60.120.260">
    <property type="entry name" value="Galactose-binding domain-like"/>
    <property type="match status" value="2"/>
</dbReference>
<dbReference type="InterPro" id="IPR013737">
    <property type="entry name" value="Bac_rhamnosid_N"/>
</dbReference>
<feature type="domain" description="Alpha-L-rhamnosidase concanavalin-like" evidence="4">
    <location>
        <begin position="226"/>
        <end position="315"/>
    </location>
</feature>
<evidence type="ECO:0000259" key="6">
    <source>
        <dbReference type="Pfam" id="PF17389"/>
    </source>
</evidence>
<dbReference type="PANTHER" id="PTHR33307">
    <property type="entry name" value="ALPHA-RHAMNOSIDASE (EUROFUNG)"/>
    <property type="match status" value="1"/>
</dbReference>
<dbReference type="InterPro" id="IPR035396">
    <property type="entry name" value="Bac_rhamnosid6H"/>
</dbReference>
<dbReference type="Proteomes" id="UP001361239">
    <property type="component" value="Unassembled WGS sequence"/>
</dbReference>
<dbReference type="Gene3D" id="2.60.420.10">
    <property type="entry name" value="Maltose phosphorylase, domain 3"/>
    <property type="match status" value="1"/>
</dbReference>
<dbReference type="Pfam" id="PF05592">
    <property type="entry name" value="Bac_rhamnosid"/>
    <property type="match status" value="1"/>
</dbReference>
<keyword evidence="3 8" id="KW-0378">Hydrolase</keyword>
<dbReference type="Pfam" id="PF08531">
    <property type="entry name" value="Bac_rhamnosid_N"/>
    <property type="match status" value="1"/>
</dbReference>
<evidence type="ECO:0000256" key="1">
    <source>
        <dbReference type="ARBA" id="ARBA00001445"/>
    </source>
</evidence>
<feature type="domain" description="Bacterial alpha-L-rhamnosidase N-terminal" evidence="5">
    <location>
        <begin position="45"/>
        <end position="212"/>
    </location>
</feature>